<evidence type="ECO:0008006" key="3">
    <source>
        <dbReference type="Google" id="ProtNLM"/>
    </source>
</evidence>
<evidence type="ECO:0000313" key="2">
    <source>
        <dbReference type="EMBL" id="NEC87827.1"/>
    </source>
</evidence>
<protein>
    <recommendedName>
        <fullName evidence="3">Tetratricopeptide repeat protein</fullName>
    </recommendedName>
</protein>
<reference evidence="2" key="1">
    <citation type="submission" date="2020-01" db="EMBL/GenBank/DDBJ databases">
        <title>Insect and environment-associated Actinomycetes.</title>
        <authorList>
            <person name="Currrie C."/>
            <person name="Chevrette M."/>
            <person name="Carlson C."/>
            <person name="Stubbendieck R."/>
            <person name="Wendt-Pienkowski E."/>
        </authorList>
    </citation>
    <scope>NUCLEOTIDE SEQUENCE</scope>
    <source>
        <strain evidence="2">SID12501</strain>
    </source>
</reference>
<gene>
    <name evidence="2" type="ORF">G3I71_18775</name>
</gene>
<dbReference type="AlphaFoldDB" id="A0A6B3BTY4"/>
<dbReference type="SUPFAM" id="SSF48452">
    <property type="entry name" value="TPR-like"/>
    <property type="match status" value="1"/>
</dbReference>
<dbReference type="EMBL" id="JAAGLU010000014">
    <property type="protein sequence ID" value="NEC87827.1"/>
    <property type="molecule type" value="Genomic_DNA"/>
</dbReference>
<dbReference type="Gene3D" id="1.25.40.10">
    <property type="entry name" value="Tetratricopeptide repeat domain"/>
    <property type="match status" value="1"/>
</dbReference>
<name>A0A6B3BTY4_9ACTN</name>
<proteinExistence type="predicted"/>
<evidence type="ECO:0000256" key="1">
    <source>
        <dbReference type="SAM" id="MobiDB-lite"/>
    </source>
</evidence>
<organism evidence="2">
    <name type="scientific">Streptomyces sp. SID12501</name>
    <dbReference type="NCBI Taxonomy" id="2706042"/>
    <lineage>
        <taxon>Bacteria</taxon>
        <taxon>Bacillati</taxon>
        <taxon>Actinomycetota</taxon>
        <taxon>Actinomycetes</taxon>
        <taxon>Kitasatosporales</taxon>
        <taxon>Streptomycetaceae</taxon>
        <taxon>Streptomyces</taxon>
    </lineage>
</organism>
<comment type="caution">
    <text evidence="2">The sequence shown here is derived from an EMBL/GenBank/DDBJ whole genome shotgun (WGS) entry which is preliminary data.</text>
</comment>
<dbReference type="RefSeq" id="WP_164315948.1">
    <property type="nucleotide sequence ID" value="NZ_JAAGLU010000014.1"/>
</dbReference>
<dbReference type="InterPro" id="IPR011990">
    <property type="entry name" value="TPR-like_helical_dom_sf"/>
</dbReference>
<feature type="compositionally biased region" description="Basic and acidic residues" evidence="1">
    <location>
        <begin position="440"/>
        <end position="455"/>
    </location>
</feature>
<sequence length="462" mass="49778">MRSPRTPNQALRFLLAEAGWTGARLARQVNTLGAAQGTPRHYDRTTVAHWLAGSRPRAPVPGLVAEALSRHLGRPVRVEDTGLLGPGQWDHGVESPPGEGSAVERLDRILRDTGRRSVALVGAYSLAALAVPHGPSFAAKPRTSTATPAPRVDMAHVASARELLGLYSRADASFGAGPVREPLRQYLSTTLLPWLRCDMKPAVRRELLTVAAQLTYLCAFTHFDMNRHAAAQRFYLTSIELAREAGDPVGHALGLRGLSVQAHALGHFAEAQRLAEAAVRTGARHVPPHQQAFFLGQLAVTKAGLGDTRATRMLATAERCLERSSSGVSPVGAFHHGSLALQHAAVARSMSDNRAAARALDLSLRCRPADERRSGALGLAELAAVQLAAGRLEQACRTWRDFLDVHPHIHSARADDRLRALTAELRPHAAHPAAAALLARTREMRPGAGRDSDRARRPRNVP</sequence>
<feature type="region of interest" description="Disordered" evidence="1">
    <location>
        <begin position="440"/>
        <end position="462"/>
    </location>
</feature>
<accession>A0A6B3BTY4</accession>